<dbReference type="PANTHER" id="PTHR43289">
    <property type="entry name" value="MITOGEN-ACTIVATED PROTEIN KINASE KINASE KINASE 20-RELATED"/>
    <property type="match status" value="1"/>
</dbReference>
<comment type="catalytic activity">
    <reaction evidence="7">
        <text>L-threonyl-[protein] + ATP = O-phospho-L-threonyl-[protein] + ADP + H(+)</text>
        <dbReference type="Rhea" id="RHEA:46608"/>
        <dbReference type="Rhea" id="RHEA-COMP:11060"/>
        <dbReference type="Rhea" id="RHEA-COMP:11605"/>
        <dbReference type="ChEBI" id="CHEBI:15378"/>
        <dbReference type="ChEBI" id="CHEBI:30013"/>
        <dbReference type="ChEBI" id="CHEBI:30616"/>
        <dbReference type="ChEBI" id="CHEBI:61977"/>
        <dbReference type="ChEBI" id="CHEBI:456216"/>
        <dbReference type="EC" id="2.7.11.1"/>
    </reaction>
</comment>
<comment type="caution">
    <text evidence="12">The sequence shown here is derived from an EMBL/GenBank/DDBJ whole genome shotgun (WGS) entry which is preliminary data.</text>
</comment>
<reference evidence="12 13" key="1">
    <citation type="submission" date="2018-10" db="EMBL/GenBank/DDBJ databases">
        <title>Propionibacterium australiense Genome Sequencing and Assembly.</title>
        <authorList>
            <person name="Bernier A.-M."/>
            <person name="Bernard K."/>
        </authorList>
    </citation>
    <scope>NUCLEOTIDE SEQUENCE [LARGE SCALE GENOMIC DNA]</scope>
    <source>
        <strain evidence="12 13">NML98A078</strain>
    </source>
</reference>
<feature type="compositionally biased region" description="Gly residues" evidence="9">
    <location>
        <begin position="501"/>
        <end position="516"/>
    </location>
</feature>
<dbReference type="EMBL" id="RCIW01000015">
    <property type="protein sequence ID" value="RLP08197.1"/>
    <property type="molecule type" value="Genomic_DNA"/>
</dbReference>
<dbReference type="Gene3D" id="1.10.510.10">
    <property type="entry name" value="Transferase(Phosphotransferase) domain 1"/>
    <property type="match status" value="1"/>
</dbReference>
<evidence type="ECO:0000256" key="10">
    <source>
        <dbReference type="SAM" id="Phobius"/>
    </source>
</evidence>
<dbReference type="PANTHER" id="PTHR43289:SF6">
    <property type="entry name" value="SERINE_THREONINE-PROTEIN KINASE NEKL-3"/>
    <property type="match status" value="1"/>
</dbReference>
<feature type="compositionally biased region" description="Polar residues" evidence="9">
    <location>
        <begin position="518"/>
        <end position="536"/>
    </location>
</feature>
<dbReference type="AlphaFoldDB" id="A0A8B3FR92"/>
<evidence type="ECO:0000256" key="4">
    <source>
        <dbReference type="ARBA" id="ARBA00022741"/>
    </source>
</evidence>
<dbReference type="FunFam" id="3.30.200.20:FF:000035">
    <property type="entry name" value="Serine/threonine protein kinase Stk1"/>
    <property type="match status" value="1"/>
</dbReference>
<feature type="region of interest" description="Disordered" evidence="9">
    <location>
        <begin position="452"/>
        <end position="564"/>
    </location>
</feature>
<gene>
    <name evidence="12" type="ORF">D7U36_10060</name>
</gene>
<evidence type="ECO:0000256" key="9">
    <source>
        <dbReference type="SAM" id="MobiDB-lite"/>
    </source>
</evidence>
<evidence type="ECO:0000256" key="6">
    <source>
        <dbReference type="ARBA" id="ARBA00022840"/>
    </source>
</evidence>
<keyword evidence="6" id="KW-0067">ATP-binding</keyword>
<keyword evidence="10" id="KW-1133">Transmembrane helix</keyword>
<dbReference type="Pfam" id="PF00069">
    <property type="entry name" value="Pkinase"/>
    <property type="match status" value="1"/>
</dbReference>
<dbReference type="InterPro" id="IPR011009">
    <property type="entry name" value="Kinase-like_dom_sf"/>
</dbReference>
<organism evidence="12 13">
    <name type="scientific">Propionibacterium australiense</name>
    <dbReference type="NCBI Taxonomy" id="119981"/>
    <lineage>
        <taxon>Bacteria</taxon>
        <taxon>Bacillati</taxon>
        <taxon>Actinomycetota</taxon>
        <taxon>Actinomycetes</taxon>
        <taxon>Propionibacteriales</taxon>
        <taxon>Propionibacteriaceae</taxon>
        <taxon>Propionibacterium</taxon>
    </lineage>
</organism>
<protein>
    <recommendedName>
        <fullName evidence="1">non-specific serine/threonine protein kinase</fullName>
        <ecNumber evidence="1">2.7.11.1</ecNumber>
    </recommendedName>
</protein>
<dbReference type="SMART" id="SM00220">
    <property type="entry name" value="S_TKc"/>
    <property type="match status" value="1"/>
</dbReference>
<evidence type="ECO:0000256" key="3">
    <source>
        <dbReference type="ARBA" id="ARBA00022679"/>
    </source>
</evidence>
<dbReference type="GO" id="GO:0004674">
    <property type="term" value="F:protein serine/threonine kinase activity"/>
    <property type="evidence" value="ECO:0007669"/>
    <property type="project" value="UniProtKB-KW"/>
</dbReference>
<keyword evidence="2 12" id="KW-0723">Serine/threonine-protein kinase</keyword>
<evidence type="ECO:0000256" key="8">
    <source>
        <dbReference type="ARBA" id="ARBA00048679"/>
    </source>
</evidence>
<dbReference type="Proteomes" id="UP000279336">
    <property type="component" value="Unassembled WGS sequence"/>
</dbReference>
<dbReference type="InterPro" id="IPR008271">
    <property type="entry name" value="Ser/Thr_kinase_AS"/>
</dbReference>
<feature type="compositionally biased region" description="Polar residues" evidence="9">
    <location>
        <begin position="1"/>
        <end position="23"/>
    </location>
</feature>
<evidence type="ECO:0000259" key="11">
    <source>
        <dbReference type="PROSITE" id="PS50011"/>
    </source>
</evidence>
<feature type="compositionally biased region" description="Low complexity" evidence="9">
    <location>
        <begin position="456"/>
        <end position="484"/>
    </location>
</feature>
<dbReference type="CDD" id="cd14014">
    <property type="entry name" value="STKc_PknB_like"/>
    <property type="match status" value="1"/>
</dbReference>
<comment type="catalytic activity">
    <reaction evidence="8">
        <text>L-seryl-[protein] + ATP = O-phospho-L-seryl-[protein] + ADP + H(+)</text>
        <dbReference type="Rhea" id="RHEA:17989"/>
        <dbReference type="Rhea" id="RHEA-COMP:9863"/>
        <dbReference type="Rhea" id="RHEA-COMP:11604"/>
        <dbReference type="ChEBI" id="CHEBI:15378"/>
        <dbReference type="ChEBI" id="CHEBI:29999"/>
        <dbReference type="ChEBI" id="CHEBI:30616"/>
        <dbReference type="ChEBI" id="CHEBI:83421"/>
        <dbReference type="ChEBI" id="CHEBI:456216"/>
        <dbReference type="EC" id="2.7.11.1"/>
    </reaction>
</comment>
<feature type="region of interest" description="Disordered" evidence="9">
    <location>
        <begin position="1"/>
        <end position="44"/>
    </location>
</feature>
<sequence>MTRIGNNGSVSTDEPFDGNTTPGRDQDHGARPTRRTPIPGEAGADDFIASLRDGRYRLVERIGAGAIGQVWRAQDTILQREVAIKTINLATSADPSAEARFRREAVATAGLNHPNVVQIHDSGVDGHSAYIVMEFLHGPNLQTVVTKQGPIGWQAALPMLAQVAAGLGAAHRFGVTHRDVKPANVVLTSEDLHSTPKLVDFGIARLNDQQTTALTSTMTAIGSAAYMSPEQASGERVGPSSDMYSFGCLMMTVLTGQPPFPGESPVAVARAQVYDTPPLLRTRLPDAPASLEDLVAALLAKRPEDRPGADEVVAALNAIQGDPQAPGLVAPPPVAGPAADAATMAMSPTAFTGADADATAEGHTRVLPAGQDTAGSTAVDALPPVPAAPGATTGTPTALVTGGGALAAGTGTVPAETGNSKKNGRGRRIALAIVILAVLAGLIALAWTQGRKSADPAPSQTVTQTQTATPTTATPTTAAPTTAQSYDTSGGYATDDTQQNGTGGYGQATGNGGDYPQGGSQTYDSQGNQSYYPQQPTATGDSTQAQQGGGTGDGFGDNETDDEE</sequence>
<dbReference type="Gene3D" id="3.30.200.20">
    <property type="entry name" value="Phosphorylase Kinase, domain 1"/>
    <property type="match status" value="1"/>
</dbReference>
<feature type="domain" description="Protein kinase" evidence="11">
    <location>
        <begin position="56"/>
        <end position="319"/>
    </location>
</feature>
<evidence type="ECO:0000313" key="12">
    <source>
        <dbReference type="EMBL" id="RLP08197.1"/>
    </source>
</evidence>
<feature type="compositionally biased region" description="Low complexity" evidence="9">
    <location>
        <begin position="537"/>
        <end position="546"/>
    </location>
</feature>
<keyword evidence="4" id="KW-0547">Nucleotide-binding</keyword>
<dbReference type="PROSITE" id="PS00108">
    <property type="entry name" value="PROTEIN_KINASE_ST"/>
    <property type="match status" value="1"/>
</dbReference>
<dbReference type="EC" id="2.7.11.1" evidence="1"/>
<keyword evidence="10" id="KW-0812">Transmembrane</keyword>
<evidence type="ECO:0000256" key="5">
    <source>
        <dbReference type="ARBA" id="ARBA00022777"/>
    </source>
</evidence>
<dbReference type="OrthoDB" id="9762169at2"/>
<feature type="transmembrane region" description="Helical" evidence="10">
    <location>
        <begin position="429"/>
        <end position="447"/>
    </location>
</feature>
<keyword evidence="5 12" id="KW-0418">Kinase</keyword>
<dbReference type="SUPFAM" id="SSF56112">
    <property type="entry name" value="Protein kinase-like (PK-like)"/>
    <property type="match status" value="1"/>
</dbReference>
<evidence type="ECO:0000256" key="2">
    <source>
        <dbReference type="ARBA" id="ARBA00022527"/>
    </source>
</evidence>
<evidence type="ECO:0000256" key="7">
    <source>
        <dbReference type="ARBA" id="ARBA00047899"/>
    </source>
</evidence>
<dbReference type="InterPro" id="IPR000719">
    <property type="entry name" value="Prot_kinase_dom"/>
</dbReference>
<dbReference type="GO" id="GO:0005524">
    <property type="term" value="F:ATP binding"/>
    <property type="evidence" value="ECO:0007669"/>
    <property type="project" value="UniProtKB-KW"/>
</dbReference>
<keyword evidence="3" id="KW-0808">Transferase</keyword>
<proteinExistence type="predicted"/>
<feature type="region of interest" description="Disordered" evidence="9">
    <location>
        <begin position="402"/>
        <end position="423"/>
    </location>
</feature>
<name>A0A8B3FR92_9ACTN</name>
<dbReference type="PROSITE" id="PS50011">
    <property type="entry name" value="PROTEIN_KINASE_DOM"/>
    <property type="match status" value="1"/>
</dbReference>
<evidence type="ECO:0000256" key="1">
    <source>
        <dbReference type="ARBA" id="ARBA00012513"/>
    </source>
</evidence>
<evidence type="ECO:0000313" key="13">
    <source>
        <dbReference type="Proteomes" id="UP000279336"/>
    </source>
</evidence>
<accession>A0A8B3FR92</accession>
<keyword evidence="10" id="KW-0472">Membrane</keyword>